<sequence>MQSKSKSYCGIGSRETPNDICDLMTGFASLAEELGWKLRSGGAEGADLAFEKGVIKGTNKEIYLPWGSFNGSKSMLFPPSAEAMKMAEQFHPNWAACSPGARKLHARNAHQVMGQHLTNPVQFILCWTKDGKDIGGTALAIRIAKAHGISVFNMGGEIDEDQLEYILRDKAPSFLKK</sequence>
<accession>A0A858MRQ9</accession>
<protein>
    <recommendedName>
        <fullName evidence="3">DNA recombination-mediator protein A</fullName>
    </recommendedName>
</protein>
<dbReference type="EMBL" id="MT234338">
    <property type="protein sequence ID" value="QIW87228.1"/>
    <property type="molecule type" value="Genomic_DNA"/>
</dbReference>
<evidence type="ECO:0008006" key="3">
    <source>
        <dbReference type="Google" id="ProtNLM"/>
    </source>
</evidence>
<keyword evidence="2" id="KW-1185">Reference proteome</keyword>
<evidence type="ECO:0000313" key="1">
    <source>
        <dbReference type="EMBL" id="QIW87228.1"/>
    </source>
</evidence>
<proteinExistence type="predicted"/>
<reference evidence="1 2" key="1">
    <citation type="submission" date="2020-03" db="EMBL/GenBank/DDBJ databases">
        <authorList>
            <person name="Holtappels D."/>
            <person name="Bomans J.P.J."/>
            <person name="Lavigne R."/>
            <person name="Wagemans J."/>
        </authorList>
    </citation>
    <scope>NUCLEOTIDE SEQUENCE [LARGE SCALE GENOMIC DNA]</scope>
    <source>
        <strain evidence="1 2">OLIVR1</strain>
    </source>
</reference>
<name>A0A858MRQ9_9CAUD</name>
<gene>
    <name evidence="1" type="ORF">Ab1vBOLIVR1_gp33</name>
</gene>
<organism evidence="1 2">
    <name type="scientific">Agrobacterium phage OLIVR1</name>
    <dbReference type="NCBI Taxonomy" id="2723769"/>
    <lineage>
        <taxon>Viruses</taxon>
        <taxon>Duplodnaviria</taxon>
        <taxon>Heunggongvirae</taxon>
        <taxon>Uroviricota</taxon>
        <taxon>Caudoviricetes</taxon>
        <taxon>Schitoviridae</taxon>
        <taxon>Oliverunavirus</taxon>
        <taxon>Oliverunavirus OLIVR1</taxon>
    </lineage>
</organism>
<dbReference type="Proteomes" id="UP000671973">
    <property type="component" value="Segment"/>
</dbReference>
<evidence type="ECO:0000313" key="2">
    <source>
        <dbReference type="Proteomes" id="UP000671973"/>
    </source>
</evidence>